<reference evidence="2 3" key="1">
    <citation type="submission" date="2015-09" db="EMBL/GenBank/DDBJ databases">
        <title>Genome sequence of Oxobacter pfennigii DSM 3222.</title>
        <authorList>
            <person name="Poehlein A."/>
            <person name="Bengelsdorf F.R."/>
            <person name="Schiel-Bengelsdorf B."/>
            <person name="Duerre P."/>
            <person name="Daniel R."/>
        </authorList>
    </citation>
    <scope>NUCLEOTIDE SEQUENCE [LARGE SCALE GENOMIC DNA]</scope>
    <source>
        <strain evidence="2 3">DSM 3222</strain>
    </source>
</reference>
<name>A0A0P8YX25_9CLOT</name>
<dbReference type="EMBL" id="LKET01000032">
    <property type="protein sequence ID" value="KPU44279.1"/>
    <property type="molecule type" value="Genomic_DNA"/>
</dbReference>
<feature type="transmembrane region" description="Helical" evidence="1">
    <location>
        <begin position="349"/>
        <end position="369"/>
    </location>
</feature>
<feature type="transmembrane region" description="Helical" evidence="1">
    <location>
        <begin position="199"/>
        <end position="219"/>
    </location>
</feature>
<dbReference type="InterPro" id="IPR036259">
    <property type="entry name" value="MFS_trans_sf"/>
</dbReference>
<dbReference type="Proteomes" id="UP000050326">
    <property type="component" value="Unassembled WGS sequence"/>
</dbReference>
<organism evidence="2 3">
    <name type="scientific">Oxobacter pfennigii</name>
    <dbReference type="NCBI Taxonomy" id="36849"/>
    <lineage>
        <taxon>Bacteria</taxon>
        <taxon>Bacillati</taxon>
        <taxon>Bacillota</taxon>
        <taxon>Clostridia</taxon>
        <taxon>Eubacteriales</taxon>
        <taxon>Clostridiaceae</taxon>
        <taxon>Oxobacter</taxon>
    </lineage>
</organism>
<accession>A0A0P8YX25</accession>
<dbReference type="OrthoDB" id="9764596at2"/>
<dbReference type="STRING" id="36849.OXPF_24470"/>
<feature type="transmembrane region" description="Helical" evidence="1">
    <location>
        <begin position="50"/>
        <end position="72"/>
    </location>
</feature>
<dbReference type="AlphaFoldDB" id="A0A0P8YX25"/>
<evidence type="ECO:0000313" key="2">
    <source>
        <dbReference type="EMBL" id="KPU44279.1"/>
    </source>
</evidence>
<keyword evidence="3" id="KW-1185">Reference proteome</keyword>
<gene>
    <name evidence="2" type="primary">yjmB_8</name>
    <name evidence="2" type="ORF">OXPF_24470</name>
</gene>
<feature type="transmembrane region" description="Helical" evidence="1">
    <location>
        <begin position="445"/>
        <end position="464"/>
    </location>
</feature>
<proteinExistence type="predicted"/>
<keyword evidence="1" id="KW-0812">Transmembrane</keyword>
<evidence type="ECO:0000313" key="3">
    <source>
        <dbReference type="Proteomes" id="UP000050326"/>
    </source>
</evidence>
<feature type="transmembrane region" description="Helical" evidence="1">
    <location>
        <begin position="324"/>
        <end position="343"/>
    </location>
</feature>
<feature type="transmembrane region" description="Helical" evidence="1">
    <location>
        <begin position="121"/>
        <end position="148"/>
    </location>
</feature>
<dbReference type="SUPFAM" id="SSF103473">
    <property type="entry name" value="MFS general substrate transporter"/>
    <property type="match status" value="1"/>
</dbReference>
<keyword evidence="1" id="KW-0472">Membrane</keyword>
<feature type="transmembrane region" description="Helical" evidence="1">
    <location>
        <begin position="24"/>
        <end position="44"/>
    </location>
</feature>
<comment type="caution">
    <text evidence="2">The sequence shown here is derived from an EMBL/GenBank/DDBJ whole genome shotgun (WGS) entry which is preliminary data.</text>
</comment>
<keyword evidence="1" id="KW-1133">Transmembrane helix</keyword>
<dbReference type="Gene3D" id="1.20.1250.20">
    <property type="entry name" value="MFS general substrate transporter like domains"/>
    <property type="match status" value="1"/>
</dbReference>
<feature type="transmembrane region" description="Helical" evidence="1">
    <location>
        <begin position="295"/>
        <end position="317"/>
    </location>
</feature>
<dbReference type="RefSeq" id="WP_054875461.1">
    <property type="nucleotide sequence ID" value="NZ_LKET01000032.1"/>
</dbReference>
<feature type="transmembrane region" description="Helical" evidence="1">
    <location>
        <begin position="390"/>
        <end position="410"/>
    </location>
</feature>
<evidence type="ECO:0000256" key="1">
    <source>
        <dbReference type="SAM" id="Phobius"/>
    </source>
</evidence>
<dbReference type="Pfam" id="PF13347">
    <property type="entry name" value="MFS_2"/>
    <property type="match status" value="1"/>
</dbReference>
<feature type="transmembrane region" description="Helical" evidence="1">
    <location>
        <begin position="169"/>
        <end position="187"/>
    </location>
</feature>
<feature type="transmembrane region" description="Helical" evidence="1">
    <location>
        <begin position="93"/>
        <end position="115"/>
    </location>
</feature>
<feature type="transmembrane region" description="Helical" evidence="1">
    <location>
        <begin position="258"/>
        <end position="283"/>
    </location>
</feature>
<protein>
    <submittedName>
        <fullName evidence="2">Putative symporter YjmB</fullName>
    </submittedName>
</protein>
<sequence>MDNLVKETNTNDRQEKRDKLTRNLYSLPAFGSAASMAFFSSYLGMLFTDIYMIPVVLSGVLEMMRSLIGWLFGPTFGIFLDRVTLKIGKYWPWVLAGTIGTNVLTVITFVLPSMTDTPQKFAFLVFVLGILIALFTPLLSISLVSFYPRLSSDPKVRSYLAIGQKVGRDGGKTIWGLIVPVLLVHYTKAGGSDAAGWASTAYVIGAFTIILNAGYAFILKGSSIEKEAIAAKYDANTKKKPQIPLSAMLKGIVTNKALLSMFLFLSIHKIYYFFQILTASYFFKYVTQDFSSMGTFMLSFNLCAVVGAVFGVVWVKIFKDSKKAFVAGGVVHIIILGYMTLFYKGMSTGVFIIVAGAASFFAGVIEAYLMPMFAAASDWGMWKTGVRSDGISMAVFSLCITVATFFSTLIRTALLAAAGYDGAAYAQGAMPNEAVLNVIGNFQTLYPFILGIVAFGIVLFFYPMDDKKLAKIKEEIDAGRVGELANKDAINIA</sequence>